<evidence type="ECO:0000313" key="1">
    <source>
        <dbReference type="EMBL" id="CBY15759.1"/>
    </source>
</evidence>
<sequence length="152" mass="17211">MIAAEIVDFFNARPELEGIYIAAPLEERPLIDAIKSSIGVPILIGDSLMNHMLSMYPNCQWMEDNFHDIFSSLEQEICSLSDTFLYAAGSSWSLNIMMERHARNIRKKEASQIGFTISSGRKKLGKHGTTFQCSQKTASRKQITRRILPQTK</sequence>
<proteinExistence type="predicted"/>
<dbReference type="Proteomes" id="UP000001307">
    <property type="component" value="Unassembled WGS sequence"/>
</dbReference>
<accession>E4Y1L5</accession>
<dbReference type="AlphaFoldDB" id="E4Y1L5"/>
<evidence type="ECO:0000313" key="2">
    <source>
        <dbReference type="Proteomes" id="UP000001307"/>
    </source>
</evidence>
<dbReference type="CDD" id="cd11296">
    <property type="entry name" value="O-FucT_like"/>
    <property type="match status" value="1"/>
</dbReference>
<dbReference type="EMBL" id="FN653651">
    <property type="protein sequence ID" value="CBY15759.1"/>
    <property type="molecule type" value="Genomic_DNA"/>
</dbReference>
<gene>
    <name evidence="1" type="ORF">GSOID_T00014073001</name>
</gene>
<reference evidence="1" key="1">
    <citation type="journal article" date="2010" name="Science">
        <title>Plasticity of animal genome architecture unmasked by rapid evolution of a pelagic tunicate.</title>
        <authorList>
            <person name="Denoeud F."/>
            <person name="Henriet S."/>
            <person name="Mungpakdee S."/>
            <person name="Aury J.M."/>
            <person name="Da Silva C."/>
            <person name="Brinkmann H."/>
            <person name="Mikhaleva J."/>
            <person name="Olsen L.C."/>
            <person name="Jubin C."/>
            <person name="Canestro C."/>
            <person name="Bouquet J.M."/>
            <person name="Danks G."/>
            <person name="Poulain J."/>
            <person name="Campsteijn C."/>
            <person name="Adamski M."/>
            <person name="Cross I."/>
            <person name="Yadetie F."/>
            <person name="Muffato M."/>
            <person name="Louis A."/>
            <person name="Butcher S."/>
            <person name="Tsagkogeorga G."/>
            <person name="Konrad A."/>
            <person name="Singh S."/>
            <person name="Jensen M.F."/>
            <person name="Cong E.H."/>
            <person name="Eikeseth-Otteraa H."/>
            <person name="Noel B."/>
            <person name="Anthouard V."/>
            <person name="Porcel B.M."/>
            <person name="Kachouri-Lafond R."/>
            <person name="Nishino A."/>
            <person name="Ugolini M."/>
            <person name="Chourrout P."/>
            <person name="Nishida H."/>
            <person name="Aasland R."/>
            <person name="Huzurbazar S."/>
            <person name="Westhof E."/>
            <person name="Delsuc F."/>
            <person name="Lehrach H."/>
            <person name="Reinhardt R."/>
            <person name="Weissenbach J."/>
            <person name="Roy S.W."/>
            <person name="Artiguenave F."/>
            <person name="Postlethwait J.H."/>
            <person name="Manak J.R."/>
            <person name="Thompson E.M."/>
            <person name="Jaillon O."/>
            <person name="Du Pasquier L."/>
            <person name="Boudinot P."/>
            <person name="Liberles D.A."/>
            <person name="Volff J.N."/>
            <person name="Philippe H."/>
            <person name="Lenhard B."/>
            <person name="Roest Crollius H."/>
            <person name="Wincker P."/>
            <person name="Chourrout D."/>
        </authorList>
    </citation>
    <scope>NUCLEOTIDE SEQUENCE [LARGE SCALE GENOMIC DNA]</scope>
</reference>
<name>E4Y1L5_OIKDI</name>
<protein>
    <submittedName>
        <fullName evidence="1">Uncharacterized protein</fullName>
    </submittedName>
</protein>
<dbReference type="InParanoid" id="E4Y1L5"/>
<dbReference type="Gene3D" id="3.40.50.11350">
    <property type="match status" value="1"/>
</dbReference>
<keyword evidence="2" id="KW-1185">Reference proteome</keyword>
<organism evidence="1">
    <name type="scientific">Oikopleura dioica</name>
    <name type="common">Tunicate</name>
    <dbReference type="NCBI Taxonomy" id="34765"/>
    <lineage>
        <taxon>Eukaryota</taxon>
        <taxon>Metazoa</taxon>
        <taxon>Chordata</taxon>
        <taxon>Tunicata</taxon>
        <taxon>Appendicularia</taxon>
        <taxon>Copelata</taxon>
        <taxon>Oikopleuridae</taxon>
        <taxon>Oikopleura</taxon>
    </lineage>
</organism>